<dbReference type="RefSeq" id="WP_105085263.1">
    <property type="nucleotide sequence ID" value="NZ_PPDD01000012.1"/>
</dbReference>
<evidence type="ECO:0000259" key="2">
    <source>
        <dbReference type="SMART" id="SM00014"/>
    </source>
</evidence>
<name>A0ABX5C472_9FIRM</name>
<gene>
    <name evidence="3" type="ORF">VCHSUH03_08385</name>
</gene>
<feature type="transmembrane region" description="Helical" evidence="1">
    <location>
        <begin position="126"/>
        <end position="143"/>
    </location>
</feature>
<dbReference type="InterPro" id="IPR036938">
    <property type="entry name" value="PAP2/HPO_sf"/>
</dbReference>
<dbReference type="Proteomes" id="UP000238899">
    <property type="component" value="Unassembled WGS sequence"/>
</dbReference>
<feature type="transmembrane region" description="Helical" evidence="1">
    <location>
        <begin position="22"/>
        <end position="48"/>
    </location>
</feature>
<sequence>MNYELFQVINNLAGISPILDQFMIYIVKFSAPIMAILVATLLGLGLYTKDKELTMNSIHTILLLGITLAIHQVIGFFYVEPRPFVSHTVNLLLVHSADPSFPSTHAMGMSAIALSLFAVYKRLGSILIALTLLTGFAKIFVGHHYPIDIIGGFIITYVLFLLYNKLLKQRITPYISNLKHMQRHLSTIFKRSSVLIIESQRPLTKRFTK</sequence>
<feature type="transmembrane region" description="Helical" evidence="1">
    <location>
        <begin position="60"/>
        <end position="79"/>
    </location>
</feature>
<evidence type="ECO:0000313" key="3">
    <source>
        <dbReference type="EMBL" id="PQL57457.1"/>
    </source>
</evidence>
<evidence type="ECO:0000256" key="1">
    <source>
        <dbReference type="SAM" id="Phobius"/>
    </source>
</evidence>
<organism evidence="3 4">
    <name type="scientific">Veillonella infantium</name>
    <dbReference type="NCBI Taxonomy" id="1911679"/>
    <lineage>
        <taxon>Bacteria</taxon>
        <taxon>Bacillati</taxon>
        <taxon>Bacillota</taxon>
        <taxon>Negativicutes</taxon>
        <taxon>Veillonellales</taxon>
        <taxon>Veillonellaceae</taxon>
        <taxon>Veillonella</taxon>
    </lineage>
</organism>
<reference evidence="3 4" key="1">
    <citation type="journal article" date="2018" name="Int. J. Syst. Evol. Microbiol.">
        <title>Veillonella infantium sp. nov., an anaerobic, Gram-stain-negative coccus isolated from tongue biofilm of a Thai child.</title>
        <authorList>
            <person name="Mashima I."/>
            <person name="Liao Y.C."/>
            <person name="Miyakawa H."/>
            <person name="Theodorea C.F."/>
            <person name="Thawboon B."/>
            <person name="Thaweboon S."/>
            <person name="Scannapieco F.A."/>
            <person name="Nakazawa F."/>
        </authorList>
    </citation>
    <scope>NUCLEOTIDE SEQUENCE [LARGE SCALE GENOMIC DNA]</scope>
    <source>
        <strain evidence="3 4">T11011-4</strain>
    </source>
</reference>
<proteinExistence type="predicted"/>
<feature type="transmembrane region" description="Helical" evidence="1">
    <location>
        <begin position="99"/>
        <end position="119"/>
    </location>
</feature>
<feature type="transmembrane region" description="Helical" evidence="1">
    <location>
        <begin position="149"/>
        <end position="167"/>
    </location>
</feature>
<dbReference type="PANTHER" id="PTHR14969">
    <property type="entry name" value="SPHINGOSINE-1-PHOSPHATE PHOSPHOHYDROLASE"/>
    <property type="match status" value="1"/>
</dbReference>
<keyword evidence="1" id="KW-1133">Transmembrane helix</keyword>
<keyword evidence="4" id="KW-1185">Reference proteome</keyword>
<dbReference type="Pfam" id="PF01569">
    <property type="entry name" value="PAP2"/>
    <property type="match status" value="1"/>
</dbReference>
<dbReference type="SUPFAM" id="SSF48317">
    <property type="entry name" value="Acid phosphatase/Vanadium-dependent haloperoxidase"/>
    <property type="match status" value="1"/>
</dbReference>
<dbReference type="Gene3D" id="1.20.144.10">
    <property type="entry name" value="Phosphatidic acid phosphatase type 2/haloperoxidase"/>
    <property type="match status" value="1"/>
</dbReference>
<comment type="caution">
    <text evidence="3">The sequence shown here is derived from an EMBL/GenBank/DDBJ whole genome shotgun (WGS) entry which is preliminary data.</text>
</comment>
<dbReference type="SMART" id="SM00014">
    <property type="entry name" value="acidPPc"/>
    <property type="match status" value="1"/>
</dbReference>
<dbReference type="EMBL" id="PPDD01000012">
    <property type="protein sequence ID" value="PQL57457.1"/>
    <property type="molecule type" value="Genomic_DNA"/>
</dbReference>
<keyword evidence="1" id="KW-0812">Transmembrane</keyword>
<accession>A0ABX5C472</accession>
<feature type="domain" description="Phosphatidic acid phosphatase type 2/haloperoxidase" evidence="2">
    <location>
        <begin position="56"/>
        <end position="164"/>
    </location>
</feature>
<keyword evidence="1" id="KW-0472">Membrane</keyword>
<dbReference type="InterPro" id="IPR000326">
    <property type="entry name" value="PAP2/HPO"/>
</dbReference>
<protein>
    <recommendedName>
        <fullName evidence="2">Phosphatidic acid phosphatase type 2/haloperoxidase domain-containing protein</fullName>
    </recommendedName>
</protein>
<evidence type="ECO:0000313" key="4">
    <source>
        <dbReference type="Proteomes" id="UP000238899"/>
    </source>
</evidence>
<dbReference type="PANTHER" id="PTHR14969:SF58">
    <property type="entry name" value="UNDECAPRENYL-DIPHOSPHATASE BCRC"/>
    <property type="match status" value="1"/>
</dbReference>